<dbReference type="Pfam" id="PF13976">
    <property type="entry name" value="gag_pre-integrs"/>
    <property type="match status" value="1"/>
</dbReference>
<feature type="region of interest" description="Disordered" evidence="2">
    <location>
        <begin position="1"/>
        <end position="21"/>
    </location>
</feature>
<gene>
    <name evidence="4" type="ORF">E3N88_09489</name>
</gene>
<dbReference type="EMBL" id="SZYD01000004">
    <property type="protein sequence ID" value="KAD6454783.1"/>
    <property type="molecule type" value="Genomic_DNA"/>
</dbReference>
<dbReference type="GO" id="GO:0008270">
    <property type="term" value="F:zinc ion binding"/>
    <property type="evidence" value="ECO:0007669"/>
    <property type="project" value="UniProtKB-KW"/>
</dbReference>
<keyword evidence="1" id="KW-0479">Metal-binding</keyword>
<dbReference type="InterPro" id="IPR029472">
    <property type="entry name" value="Copia-like_N"/>
</dbReference>
<sequence length="657" mass="73514">MAEGEGSKSDDQINTNSPLYLHPSDYPRQMQVNDVLTDRNFSDWKQEMTNFLFAKNKIGFVNGKIKKPREDERDFMAWMRCDTMVKGWLTTAMEKEIRASVKYGNTAREIWKDLNERFGKESAPRAYELKQTLNTTRQEGTSVSAYYTKLRGIWDEINTVLPTPRCDCDGCKCGVGKKLVELKEKERLYEFLLRLDSDFSVIRTQILAIRPTPTLSNAYHMVAEDEQQRNLAIEKKNPTEAAAFYAGKTGRKENTPQKKSWQKGERSTDANKVDRCTHCGKEGHVREGCFKRIGYPDWWQGKGKKEGVKPKAAFVDTVSSPVPGLTDEQYGQFLKLVSGDKEATSHIANMAGTLNVDGNWAMDSGATEHMTYDKELLENFTIDVNEPPVTVANGANPPVKGTGEVSLMESIKIKGVLFVPNFKCNLLSVRRLTKDLHCAVTFFPDFFVIQELKTRSLIGAGNCINGLYRMGAAKEKRKAMAAASGIWHKRLGHSSSDKLSSLDVLKNLNFSYSKKDCDSCIRAKLTKLPFQISSIKTSDCFDMLKKKSAQFSGTFTPLLPSMELPAHEGDSTVEPTLSTAVQEPSSKPTKKRAKRTSRGTVLPKVKTTHIASPLVLEPVAALLQPESPQSMSPYIPENIQRETPIIEFVSTEATPLV</sequence>
<evidence type="ECO:0000259" key="3">
    <source>
        <dbReference type="PROSITE" id="PS50158"/>
    </source>
</evidence>
<feature type="compositionally biased region" description="Basic residues" evidence="2">
    <location>
        <begin position="588"/>
        <end position="597"/>
    </location>
</feature>
<feature type="region of interest" description="Disordered" evidence="2">
    <location>
        <begin position="248"/>
        <end position="267"/>
    </location>
</feature>
<feature type="domain" description="CCHC-type" evidence="3">
    <location>
        <begin position="275"/>
        <end position="289"/>
    </location>
</feature>
<dbReference type="AlphaFoldDB" id="A0A5N6PLH3"/>
<dbReference type="PROSITE" id="PS50158">
    <property type="entry name" value="ZF_CCHC"/>
    <property type="match status" value="1"/>
</dbReference>
<feature type="compositionally biased region" description="Basic and acidic residues" evidence="2">
    <location>
        <begin position="250"/>
        <end position="267"/>
    </location>
</feature>
<keyword evidence="1" id="KW-0863">Zinc-finger</keyword>
<dbReference type="Proteomes" id="UP000326396">
    <property type="component" value="Linkage Group LG12"/>
</dbReference>
<feature type="compositionally biased region" description="Polar residues" evidence="2">
    <location>
        <begin position="573"/>
        <end position="587"/>
    </location>
</feature>
<accession>A0A5N6PLH3</accession>
<feature type="region of interest" description="Disordered" evidence="2">
    <location>
        <begin position="566"/>
        <end position="599"/>
    </location>
</feature>
<evidence type="ECO:0000313" key="5">
    <source>
        <dbReference type="Proteomes" id="UP000326396"/>
    </source>
</evidence>
<feature type="compositionally biased region" description="Basic and acidic residues" evidence="2">
    <location>
        <begin position="1"/>
        <end position="11"/>
    </location>
</feature>
<protein>
    <recommendedName>
        <fullName evidence="3">CCHC-type domain-containing protein</fullName>
    </recommendedName>
</protein>
<dbReference type="GO" id="GO:0003676">
    <property type="term" value="F:nucleic acid binding"/>
    <property type="evidence" value="ECO:0007669"/>
    <property type="project" value="InterPro"/>
</dbReference>
<dbReference type="InterPro" id="IPR054722">
    <property type="entry name" value="PolX-like_BBD"/>
</dbReference>
<dbReference type="Pfam" id="PF22936">
    <property type="entry name" value="Pol_BBD"/>
    <property type="match status" value="1"/>
</dbReference>
<keyword evidence="1" id="KW-0862">Zinc</keyword>
<dbReference type="InterPro" id="IPR025724">
    <property type="entry name" value="GAG-pre-integrase_dom"/>
</dbReference>
<dbReference type="InterPro" id="IPR001878">
    <property type="entry name" value="Znf_CCHC"/>
</dbReference>
<dbReference type="OrthoDB" id="1748682at2759"/>
<keyword evidence="5" id="KW-1185">Reference proteome</keyword>
<dbReference type="PANTHER" id="PTHR37610">
    <property type="entry name" value="CCHC-TYPE DOMAIN-CONTAINING PROTEIN"/>
    <property type="match status" value="1"/>
</dbReference>
<reference evidence="4 5" key="1">
    <citation type="submission" date="2019-05" db="EMBL/GenBank/DDBJ databases">
        <title>Mikania micrantha, genome provides insights into the molecular mechanism of rapid growth.</title>
        <authorList>
            <person name="Liu B."/>
        </authorList>
    </citation>
    <scope>NUCLEOTIDE SEQUENCE [LARGE SCALE GENOMIC DNA]</scope>
    <source>
        <strain evidence="4">NLD-2019</strain>
        <tissue evidence="4">Leaf</tissue>
    </source>
</reference>
<evidence type="ECO:0000256" key="1">
    <source>
        <dbReference type="PROSITE-ProRule" id="PRU00047"/>
    </source>
</evidence>
<evidence type="ECO:0000313" key="4">
    <source>
        <dbReference type="EMBL" id="KAD6454783.1"/>
    </source>
</evidence>
<comment type="caution">
    <text evidence="4">The sequence shown here is derived from an EMBL/GenBank/DDBJ whole genome shotgun (WGS) entry which is preliminary data.</text>
</comment>
<dbReference type="Pfam" id="PF14244">
    <property type="entry name" value="Retrotran_gag_3"/>
    <property type="match status" value="1"/>
</dbReference>
<dbReference type="PANTHER" id="PTHR37610:SF95">
    <property type="entry name" value="GAG-POLYPEPTIDE OF LTR COPIA-TYPE-RELATED"/>
    <property type="match status" value="1"/>
</dbReference>
<evidence type="ECO:0000256" key="2">
    <source>
        <dbReference type="SAM" id="MobiDB-lite"/>
    </source>
</evidence>
<name>A0A5N6PLH3_9ASTR</name>
<organism evidence="4 5">
    <name type="scientific">Mikania micrantha</name>
    <name type="common">bitter vine</name>
    <dbReference type="NCBI Taxonomy" id="192012"/>
    <lineage>
        <taxon>Eukaryota</taxon>
        <taxon>Viridiplantae</taxon>
        <taxon>Streptophyta</taxon>
        <taxon>Embryophyta</taxon>
        <taxon>Tracheophyta</taxon>
        <taxon>Spermatophyta</taxon>
        <taxon>Magnoliopsida</taxon>
        <taxon>eudicotyledons</taxon>
        <taxon>Gunneridae</taxon>
        <taxon>Pentapetalae</taxon>
        <taxon>asterids</taxon>
        <taxon>campanulids</taxon>
        <taxon>Asterales</taxon>
        <taxon>Asteraceae</taxon>
        <taxon>Asteroideae</taxon>
        <taxon>Heliantheae alliance</taxon>
        <taxon>Eupatorieae</taxon>
        <taxon>Mikania</taxon>
    </lineage>
</organism>
<proteinExistence type="predicted"/>